<evidence type="ECO:0000313" key="3">
    <source>
        <dbReference type="Proteomes" id="UP001066276"/>
    </source>
</evidence>
<keyword evidence="3" id="KW-1185">Reference proteome</keyword>
<comment type="caution">
    <text evidence="2">The sequence shown here is derived from an EMBL/GenBank/DDBJ whole genome shotgun (WGS) entry which is preliminary data.</text>
</comment>
<feature type="region of interest" description="Disordered" evidence="1">
    <location>
        <begin position="70"/>
        <end position="106"/>
    </location>
</feature>
<gene>
    <name evidence="2" type="ORF">NDU88_006791</name>
</gene>
<evidence type="ECO:0000313" key="2">
    <source>
        <dbReference type="EMBL" id="KAJ1166387.1"/>
    </source>
</evidence>
<dbReference type="EMBL" id="JANPWB010000008">
    <property type="protein sequence ID" value="KAJ1166387.1"/>
    <property type="molecule type" value="Genomic_DNA"/>
</dbReference>
<feature type="compositionally biased region" description="Basic residues" evidence="1">
    <location>
        <begin position="70"/>
        <end position="86"/>
    </location>
</feature>
<accession>A0AAV7SQH5</accession>
<feature type="region of interest" description="Disordered" evidence="1">
    <location>
        <begin position="23"/>
        <end position="51"/>
    </location>
</feature>
<organism evidence="2 3">
    <name type="scientific">Pleurodeles waltl</name>
    <name type="common">Iberian ribbed newt</name>
    <dbReference type="NCBI Taxonomy" id="8319"/>
    <lineage>
        <taxon>Eukaryota</taxon>
        <taxon>Metazoa</taxon>
        <taxon>Chordata</taxon>
        <taxon>Craniata</taxon>
        <taxon>Vertebrata</taxon>
        <taxon>Euteleostomi</taxon>
        <taxon>Amphibia</taxon>
        <taxon>Batrachia</taxon>
        <taxon>Caudata</taxon>
        <taxon>Salamandroidea</taxon>
        <taxon>Salamandridae</taxon>
        <taxon>Pleurodelinae</taxon>
        <taxon>Pleurodeles</taxon>
    </lineage>
</organism>
<protein>
    <submittedName>
        <fullName evidence="2">Uncharacterized protein</fullName>
    </submittedName>
</protein>
<name>A0AAV7SQH5_PLEWA</name>
<dbReference type="Proteomes" id="UP001066276">
    <property type="component" value="Chromosome 4_2"/>
</dbReference>
<sequence length="300" mass="32821">MPRKGAWFGRREAWPPKRVVLRAKEGRRLQRGTPAAEGPPSRLPLCPDRTAEPGRVEIRCPALAGPQRRRGLHLRPRPRPRLRPRSRCTAECGARSGGPAAGHRRLYPGPCGSQTLRQHRRGGHIGQTSMIYDAVSPPSSEAMPSEKPSGKHSRQLLFSEAIAQPKVMAAQPTPSSPTTVPADPRAVDATDRILQEITAVGRRLEAMDLKIINLSAASASIRMDCFSEKVADMDQCLTTVEEHVGMCRNMTQSCRPWEPSSRTLKTGAGGTTFVSLAYQNERKAPTSKLSLKVCSQSLPD</sequence>
<dbReference type="AlphaFoldDB" id="A0AAV7SQH5"/>
<proteinExistence type="predicted"/>
<reference evidence="2" key="1">
    <citation type="journal article" date="2022" name="bioRxiv">
        <title>Sequencing and chromosome-scale assembly of the giantPleurodeles waltlgenome.</title>
        <authorList>
            <person name="Brown T."/>
            <person name="Elewa A."/>
            <person name="Iarovenko S."/>
            <person name="Subramanian E."/>
            <person name="Araus A.J."/>
            <person name="Petzold A."/>
            <person name="Susuki M."/>
            <person name="Suzuki K.-i.T."/>
            <person name="Hayashi T."/>
            <person name="Toyoda A."/>
            <person name="Oliveira C."/>
            <person name="Osipova E."/>
            <person name="Leigh N.D."/>
            <person name="Simon A."/>
            <person name="Yun M.H."/>
        </authorList>
    </citation>
    <scope>NUCLEOTIDE SEQUENCE</scope>
    <source>
        <strain evidence="2">20211129_DDA</strain>
        <tissue evidence="2">Liver</tissue>
    </source>
</reference>
<evidence type="ECO:0000256" key="1">
    <source>
        <dbReference type="SAM" id="MobiDB-lite"/>
    </source>
</evidence>